<evidence type="ECO:0000259" key="1">
    <source>
        <dbReference type="Pfam" id="PF07539"/>
    </source>
</evidence>
<dbReference type="Pfam" id="PF07539">
    <property type="entry name" value="UTP20_N"/>
    <property type="match status" value="1"/>
</dbReference>
<evidence type="ECO:0000313" key="3">
    <source>
        <dbReference type="Proteomes" id="UP001194468"/>
    </source>
</evidence>
<evidence type="ECO:0000313" key="2">
    <source>
        <dbReference type="EMBL" id="KAF8434353.1"/>
    </source>
</evidence>
<sequence length="217" mass="24162">MDSPAVLAQDEVVHRVKLFKDTESHFYVSRASGSRKDQDEHVNDPQQSVCAGPRVVGSGITHLCPSLRVVVALVPHVPFQQRASRAHVDVRATGDSPPESSGSCVALGVAQCVFYETHQRNQFDRRLAVFTTLNEERYLTLSPRNWLPVLYNALHFVQEELAIRNDAAITLRRFVGVVISDRPSAAEAEPLFVRTVFPALKNALRSKAEPVRAEVLR</sequence>
<reference evidence="2" key="1">
    <citation type="submission" date="2019-10" db="EMBL/GenBank/DDBJ databases">
        <authorList>
            <consortium name="DOE Joint Genome Institute"/>
            <person name="Kuo A."/>
            <person name="Miyauchi S."/>
            <person name="Kiss E."/>
            <person name="Drula E."/>
            <person name="Kohler A."/>
            <person name="Sanchez-Garcia M."/>
            <person name="Andreopoulos B."/>
            <person name="Barry K.W."/>
            <person name="Bonito G."/>
            <person name="Buee M."/>
            <person name="Carver A."/>
            <person name="Chen C."/>
            <person name="Cichocki N."/>
            <person name="Clum A."/>
            <person name="Culley D."/>
            <person name="Crous P.W."/>
            <person name="Fauchery L."/>
            <person name="Girlanda M."/>
            <person name="Hayes R."/>
            <person name="Keri Z."/>
            <person name="LaButti K."/>
            <person name="Lipzen A."/>
            <person name="Lombard V."/>
            <person name="Magnuson J."/>
            <person name="Maillard F."/>
            <person name="Morin E."/>
            <person name="Murat C."/>
            <person name="Nolan M."/>
            <person name="Ohm R."/>
            <person name="Pangilinan J."/>
            <person name="Pereira M."/>
            <person name="Perotto S."/>
            <person name="Peter M."/>
            <person name="Riley R."/>
            <person name="Sitrit Y."/>
            <person name="Stielow B."/>
            <person name="Szollosi G."/>
            <person name="Zifcakova L."/>
            <person name="Stursova M."/>
            <person name="Spatafora J.W."/>
            <person name="Tedersoo L."/>
            <person name="Vaario L.-M."/>
            <person name="Yamada A."/>
            <person name="Yan M."/>
            <person name="Wang P."/>
            <person name="Xu J."/>
            <person name="Bruns T."/>
            <person name="Baldrian P."/>
            <person name="Vilgalys R."/>
            <person name="Henrissat B."/>
            <person name="Grigoriev I.V."/>
            <person name="Hibbett D."/>
            <person name="Nagy L.G."/>
            <person name="Martin F.M."/>
        </authorList>
    </citation>
    <scope>NUCLEOTIDE SEQUENCE</scope>
    <source>
        <strain evidence="2">BED1</strain>
    </source>
</reference>
<dbReference type="InterPro" id="IPR011430">
    <property type="entry name" value="UTP20_N"/>
</dbReference>
<gene>
    <name evidence="2" type="ORF">L210DRAFT_3506697</name>
</gene>
<name>A0AAD4BLI9_BOLED</name>
<feature type="domain" description="U3 small nucleolar RNA-associated protein 20 N-terminal" evidence="1">
    <location>
        <begin position="122"/>
        <end position="207"/>
    </location>
</feature>
<protein>
    <recommendedName>
        <fullName evidence="1">U3 small nucleolar RNA-associated protein 20 N-terminal domain-containing protein</fullName>
    </recommendedName>
</protein>
<accession>A0AAD4BLI9</accession>
<dbReference type="Proteomes" id="UP001194468">
    <property type="component" value="Unassembled WGS sequence"/>
</dbReference>
<reference evidence="2" key="2">
    <citation type="journal article" date="2020" name="Nat. Commun.">
        <title>Large-scale genome sequencing of mycorrhizal fungi provides insights into the early evolution of symbiotic traits.</title>
        <authorList>
            <person name="Miyauchi S."/>
            <person name="Kiss E."/>
            <person name="Kuo A."/>
            <person name="Drula E."/>
            <person name="Kohler A."/>
            <person name="Sanchez-Garcia M."/>
            <person name="Morin E."/>
            <person name="Andreopoulos B."/>
            <person name="Barry K.W."/>
            <person name="Bonito G."/>
            <person name="Buee M."/>
            <person name="Carver A."/>
            <person name="Chen C."/>
            <person name="Cichocki N."/>
            <person name="Clum A."/>
            <person name="Culley D."/>
            <person name="Crous P.W."/>
            <person name="Fauchery L."/>
            <person name="Girlanda M."/>
            <person name="Hayes R.D."/>
            <person name="Keri Z."/>
            <person name="LaButti K."/>
            <person name="Lipzen A."/>
            <person name="Lombard V."/>
            <person name="Magnuson J."/>
            <person name="Maillard F."/>
            <person name="Murat C."/>
            <person name="Nolan M."/>
            <person name="Ohm R.A."/>
            <person name="Pangilinan J."/>
            <person name="Pereira M.F."/>
            <person name="Perotto S."/>
            <person name="Peter M."/>
            <person name="Pfister S."/>
            <person name="Riley R."/>
            <person name="Sitrit Y."/>
            <person name="Stielow J.B."/>
            <person name="Szollosi G."/>
            <person name="Zifcakova L."/>
            <person name="Stursova M."/>
            <person name="Spatafora J.W."/>
            <person name="Tedersoo L."/>
            <person name="Vaario L.M."/>
            <person name="Yamada A."/>
            <person name="Yan M."/>
            <person name="Wang P."/>
            <person name="Xu J."/>
            <person name="Bruns T."/>
            <person name="Baldrian P."/>
            <person name="Vilgalys R."/>
            <person name="Dunand C."/>
            <person name="Henrissat B."/>
            <person name="Grigoriev I.V."/>
            <person name="Hibbett D."/>
            <person name="Nagy L.G."/>
            <person name="Martin F.M."/>
        </authorList>
    </citation>
    <scope>NUCLEOTIDE SEQUENCE</scope>
    <source>
        <strain evidence="2">BED1</strain>
    </source>
</reference>
<proteinExistence type="predicted"/>
<dbReference type="EMBL" id="WHUW01000029">
    <property type="protein sequence ID" value="KAF8434353.1"/>
    <property type="molecule type" value="Genomic_DNA"/>
</dbReference>
<keyword evidence="3" id="KW-1185">Reference proteome</keyword>
<comment type="caution">
    <text evidence="2">The sequence shown here is derived from an EMBL/GenBank/DDBJ whole genome shotgun (WGS) entry which is preliminary data.</text>
</comment>
<organism evidence="2 3">
    <name type="scientific">Boletus edulis BED1</name>
    <dbReference type="NCBI Taxonomy" id="1328754"/>
    <lineage>
        <taxon>Eukaryota</taxon>
        <taxon>Fungi</taxon>
        <taxon>Dikarya</taxon>
        <taxon>Basidiomycota</taxon>
        <taxon>Agaricomycotina</taxon>
        <taxon>Agaricomycetes</taxon>
        <taxon>Agaricomycetidae</taxon>
        <taxon>Boletales</taxon>
        <taxon>Boletineae</taxon>
        <taxon>Boletaceae</taxon>
        <taxon>Boletoideae</taxon>
        <taxon>Boletus</taxon>
    </lineage>
</organism>
<dbReference type="AlphaFoldDB" id="A0AAD4BLI9"/>